<dbReference type="RefSeq" id="WP_171594898.1">
    <property type="nucleotide sequence ID" value="NZ_RZNH01000009.1"/>
</dbReference>
<comment type="caution">
    <text evidence="1">The sequence shown here is derived from an EMBL/GenBank/DDBJ whole genome shotgun (WGS) entry which is preliminary data.</text>
</comment>
<accession>A0ABX1WU40</accession>
<keyword evidence="2" id="KW-1185">Reference proteome</keyword>
<dbReference type="EMBL" id="RZNH01000009">
    <property type="protein sequence ID" value="NOU59621.1"/>
    <property type="molecule type" value="Genomic_DNA"/>
</dbReference>
<name>A0ABX1WU40_9BACT</name>
<organism evidence="1 2">
    <name type="scientific">Marinifilum caeruleilacunae</name>
    <dbReference type="NCBI Taxonomy" id="2499076"/>
    <lineage>
        <taxon>Bacteria</taxon>
        <taxon>Pseudomonadati</taxon>
        <taxon>Bacteroidota</taxon>
        <taxon>Bacteroidia</taxon>
        <taxon>Marinilabiliales</taxon>
        <taxon>Marinifilaceae</taxon>
    </lineage>
</organism>
<sequence length="164" mass="19345">MNYSHLQKNALVIIIFLLPTCFSCRDDRRSSQIKILLADTLNLSLQDQVVEIDSLNSGITRNLRETKEMQDSIWIHFNESFDSVPVVLIHNNTDLYQDTLYTDRSIGLASVAKFKRDSINNIFDLRINKKRYKFKESNSYNFIHIYNTQNDFEIIYTNKGYIYE</sequence>
<dbReference type="Proteomes" id="UP000732105">
    <property type="component" value="Unassembled WGS sequence"/>
</dbReference>
<reference evidence="1 2" key="1">
    <citation type="submission" date="2018-12" db="EMBL/GenBank/DDBJ databases">
        <title>Marinifilum JC070 sp. nov., a marine bacterium isolated from Yongle Blue Hole in the South China Sea.</title>
        <authorList>
            <person name="Fu T."/>
        </authorList>
    </citation>
    <scope>NUCLEOTIDE SEQUENCE [LARGE SCALE GENOMIC DNA]</scope>
    <source>
        <strain evidence="1 2">JC070</strain>
    </source>
</reference>
<proteinExistence type="predicted"/>
<gene>
    <name evidence="1" type="ORF">ELS83_07300</name>
</gene>
<evidence type="ECO:0000313" key="1">
    <source>
        <dbReference type="EMBL" id="NOU59621.1"/>
    </source>
</evidence>
<evidence type="ECO:0000313" key="2">
    <source>
        <dbReference type="Proteomes" id="UP000732105"/>
    </source>
</evidence>
<protein>
    <submittedName>
        <fullName evidence="1">Uncharacterized protein</fullName>
    </submittedName>
</protein>